<comment type="similarity">
    <text evidence="1">Belongs to the sigma-70 factor family. ECF subfamily.</text>
</comment>
<name>A0A7C2NVV7_9PLAN</name>
<dbReference type="InterPro" id="IPR013324">
    <property type="entry name" value="RNA_pol_sigma_r3/r4-like"/>
</dbReference>
<dbReference type="SUPFAM" id="SSF88946">
    <property type="entry name" value="Sigma2 domain of RNA polymerase sigma factors"/>
    <property type="match status" value="1"/>
</dbReference>
<evidence type="ECO:0000313" key="6">
    <source>
        <dbReference type="EMBL" id="HEN14571.1"/>
    </source>
</evidence>
<dbReference type="Gene3D" id="1.10.1740.10">
    <property type="match status" value="1"/>
</dbReference>
<keyword evidence="2" id="KW-0805">Transcription regulation</keyword>
<dbReference type="InterPro" id="IPR013325">
    <property type="entry name" value="RNA_pol_sigma_r2"/>
</dbReference>
<evidence type="ECO:0000259" key="5">
    <source>
        <dbReference type="Pfam" id="PF04542"/>
    </source>
</evidence>
<dbReference type="EMBL" id="DSOK01000119">
    <property type="protein sequence ID" value="HEN14571.1"/>
    <property type="molecule type" value="Genomic_DNA"/>
</dbReference>
<dbReference type="SUPFAM" id="SSF88659">
    <property type="entry name" value="Sigma3 and sigma4 domains of RNA polymerase sigma factors"/>
    <property type="match status" value="1"/>
</dbReference>
<reference evidence="6" key="1">
    <citation type="journal article" date="2020" name="mSystems">
        <title>Genome- and Community-Level Interaction Insights into Carbon Utilization and Element Cycling Functions of Hydrothermarchaeota in Hydrothermal Sediment.</title>
        <authorList>
            <person name="Zhou Z."/>
            <person name="Liu Y."/>
            <person name="Xu W."/>
            <person name="Pan J."/>
            <person name="Luo Z.H."/>
            <person name="Li M."/>
        </authorList>
    </citation>
    <scope>NUCLEOTIDE SEQUENCE [LARGE SCALE GENOMIC DNA]</scope>
    <source>
        <strain evidence="6">SpSt-339</strain>
    </source>
</reference>
<proteinExistence type="inferred from homology"/>
<evidence type="ECO:0000256" key="4">
    <source>
        <dbReference type="ARBA" id="ARBA00023163"/>
    </source>
</evidence>
<protein>
    <submittedName>
        <fullName evidence="6">Sigma-70 family RNA polymerase sigma factor</fullName>
    </submittedName>
</protein>
<dbReference type="GO" id="GO:0016987">
    <property type="term" value="F:sigma factor activity"/>
    <property type="evidence" value="ECO:0007669"/>
    <property type="project" value="UniProtKB-KW"/>
</dbReference>
<dbReference type="Gene3D" id="1.10.10.10">
    <property type="entry name" value="Winged helix-like DNA-binding domain superfamily/Winged helix DNA-binding domain"/>
    <property type="match status" value="1"/>
</dbReference>
<organism evidence="6">
    <name type="scientific">Schlesneria paludicola</name>
    <dbReference type="NCBI Taxonomy" id="360056"/>
    <lineage>
        <taxon>Bacteria</taxon>
        <taxon>Pseudomonadati</taxon>
        <taxon>Planctomycetota</taxon>
        <taxon>Planctomycetia</taxon>
        <taxon>Planctomycetales</taxon>
        <taxon>Planctomycetaceae</taxon>
        <taxon>Schlesneria</taxon>
    </lineage>
</organism>
<dbReference type="InterPro" id="IPR007627">
    <property type="entry name" value="RNA_pol_sigma70_r2"/>
</dbReference>
<dbReference type="GO" id="GO:0006352">
    <property type="term" value="P:DNA-templated transcription initiation"/>
    <property type="evidence" value="ECO:0007669"/>
    <property type="project" value="InterPro"/>
</dbReference>
<dbReference type="InterPro" id="IPR036388">
    <property type="entry name" value="WH-like_DNA-bd_sf"/>
</dbReference>
<dbReference type="NCBIfam" id="TIGR02989">
    <property type="entry name" value="Sig-70_gvs1"/>
    <property type="match status" value="1"/>
</dbReference>
<evidence type="ECO:0000256" key="1">
    <source>
        <dbReference type="ARBA" id="ARBA00010641"/>
    </source>
</evidence>
<evidence type="ECO:0000256" key="3">
    <source>
        <dbReference type="ARBA" id="ARBA00023082"/>
    </source>
</evidence>
<dbReference type="PANTHER" id="PTHR43133:SF51">
    <property type="entry name" value="RNA POLYMERASE SIGMA FACTOR"/>
    <property type="match status" value="1"/>
</dbReference>
<dbReference type="PANTHER" id="PTHR43133">
    <property type="entry name" value="RNA POLYMERASE ECF-TYPE SIGMA FACTO"/>
    <property type="match status" value="1"/>
</dbReference>
<feature type="domain" description="RNA polymerase sigma-70 region 2" evidence="5">
    <location>
        <begin position="2"/>
        <end position="66"/>
    </location>
</feature>
<dbReference type="AlphaFoldDB" id="A0A7C2NVV7"/>
<accession>A0A7C2NVV7</accession>
<gene>
    <name evidence="6" type="ORF">ENQ76_03775</name>
</gene>
<dbReference type="InterPro" id="IPR039425">
    <property type="entry name" value="RNA_pol_sigma-70-like"/>
</dbReference>
<keyword evidence="4" id="KW-0804">Transcription</keyword>
<dbReference type="Pfam" id="PF04542">
    <property type="entry name" value="Sigma70_r2"/>
    <property type="match status" value="1"/>
</dbReference>
<dbReference type="NCBIfam" id="TIGR02937">
    <property type="entry name" value="sigma70-ECF"/>
    <property type="match status" value="1"/>
</dbReference>
<keyword evidence="3" id="KW-0731">Sigma factor</keyword>
<comment type="caution">
    <text evidence="6">The sequence shown here is derived from an EMBL/GenBank/DDBJ whole genome shotgun (WGS) entry which is preliminary data.</text>
</comment>
<evidence type="ECO:0000256" key="2">
    <source>
        <dbReference type="ARBA" id="ARBA00023015"/>
    </source>
</evidence>
<sequence length="159" mass="18676">MRHQRRLFLHILAQVPQPVDAEEILQEVNLIAWSKFQQFRPGTNFLAWVSKIAAFEILKYRGRKRRERLQFSEEFLDVIAQESLLQAEMLDARRAALAECLKRLRSKDRELIRQRYAAGEKGKHLAESIGRPANSVYQSLGRIRRTLMECMQRRLALEG</sequence>
<dbReference type="InterPro" id="IPR014331">
    <property type="entry name" value="RNA_pol_sigma70_ECF_RHOBA"/>
</dbReference>
<dbReference type="InterPro" id="IPR014284">
    <property type="entry name" value="RNA_pol_sigma-70_dom"/>
</dbReference>